<feature type="transmembrane region" description="Helical" evidence="5">
    <location>
        <begin position="98"/>
        <end position="118"/>
    </location>
</feature>
<dbReference type="SUPFAM" id="SSF103473">
    <property type="entry name" value="MFS general substrate transporter"/>
    <property type="match status" value="1"/>
</dbReference>
<gene>
    <name evidence="7" type="ORF">EKE94_14720</name>
</gene>
<dbReference type="AlphaFoldDB" id="A0A438AEZ9"/>
<keyword evidence="2 5" id="KW-0812">Transmembrane</keyword>
<comment type="subcellular location">
    <subcellularLocation>
        <location evidence="1">Membrane</location>
        <topology evidence="1">Multi-pass membrane protein</topology>
    </subcellularLocation>
</comment>
<evidence type="ECO:0000256" key="2">
    <source>
        <dbReference type="ARBA" id="ARBA00022692"/>
    </source>
</evidence>
<feature type="transmembrane region" description="Helical" evidence="5">
    <location>
        <begin position="234"/>
        <end position="255"/>
    </location>
</feature>
<dbReference type="Gene3D" id="1.20.1250.20">
    <property type="entry name" value="MFS general substrate transporter like domains"/>
    <property type="match status" value="2"/>
</dbReference>
<accession>A0A438AEZ9</accession>
<dbReference type="InterPro" id="IPR051788">
    <property type="entry name" value="MFS_Transporter"/>
</dbReference>
<dbReference type="InterPro" id="IPR011701">
    <property type="entry name" value="MFS"/>
</dbReference>
<dbReference type="InterPro" id="IPR020846">
    <property type="entry name" value="MFS_dom"/>
</dbReference>
<dbReference type="PROSITE" id="PS50850">
    <property type="entry name" value="MFS"/>
    <property type="match status" value="1"/>
</dbReference>
<evidence type="ECO:0000259" key="6">
    <source>
        <dbReference type="PROSITE" id="PS50850"/>
    </source>
</evidence>
<evidence type="ECO:0000256" key="5">
    <source>
        <dbReference type="SAM" id="Phobius"/>
    </source>
</evidence>
<evidence type="ECO:0000313" key="8">
    <source>
        <dbReference type="Proteomes" id="UP000285908"/>
    </source>
</evidence>
<dbReference type="Proteomes" id="UP000285908">
    <property type="component" value="Unassembled WGS sequence"/>
</dbReference>
<organism evidence="7 8">
    <name type="scientific">Mesobaculum littorinae</name>
    <dbReference type="NCBI Taxonomy" id="2486419"/>
    <lineage>
        <taxon>Bacteria</taxon>
        <taxon>Pseudomonadati</taxon>
        <taxon>Pseudomonadota</taxon>
        <taxon>Alphaproteobacteria</taxon>
        <taxon>Rhodobacterales</taxon>
        <taxon>Roseobacteraceae</taxon>
        <taxon>Mesobaculum</taxon>
    </lineage>
</organism>
<feature type="transmembrane region" description="Helical" evidence="5">
    <location>
        <begin position="130"/>
        <end position="152"/>
    </location>
</feature>
<feature type="transmembrane region" description="Helical" evidence="5">
    <location>
        <begin position="355"/>
        <end position="374"/>
    </location>
</feature>
<feature type="transmembrane region" description="Helical" evidence="5">
    <location>
        <begin position="158"/>
        <end position="175"/>
    </location>
</feature>
<evidence type="ECO:0000313" key="7">
    <source>
        <dbReference type="EMBL" id="RVV97264.1"/>
    </source>
</evidence>
<sequence length="392" mass="39332">MSLLTTLRLIGPAACAFVVLGGGWGIFAASVPDLKGAIGAGDGDFGLAVLCSSSGLLAAMWLAPQSDRRLGAMAVPVTATLFACALLLPAMADRVTHFALAMIPVGLCSGLLDVSMNARVSEAEARAGRPLMNLAHALYSLSYAVAAVATGWAREADWPPVALFAILLALVLVGVRRMVVPVAPVPDAANATRQGFPVLLVTLAGATVLFGFMAENAVEGWSALHLERTLGGGAAEGALGPAMLGLTMGVGRVAGQVFSERFATHKVLTAGALVAAAGIAAAAAAPGLAVAYAGFAVFGLGVSVVVPLALAMVGAEVSPAHRTRAISRTAVVGFFGIVFGPPLMGGVSEVAGLRAAFGAQVLLLLAVPLCLVAFRRAAARRGAAHSSDGNPA</sequence>
<dbReference type="PANTHER" id="PTHR23514">
    <property type="entry name" value="BYPASS OF STOP CODON PROTEIN 6"/>
    <property type="match status" value="1"/>
</dbReference>
<feature type="domain" description="Major facilitator superfamily (MFS) profile" evidence="6">
    <location>
        <begin position="162"/>
        <end position="392"/>
    </location>
</feature>
<dbReference type="GO" id="GO:0022857">
    <property type="term" value="F:transmembrane transporter activity"/>
    <property type="evidence" value="ECO:0007669"/>
    <property type="project" value="InterPro"/>
</dbReference>
<evidence type="ECO:0000256" key="4">
    <source>
        <dbReference type="ARBA" id="ARBA00023136"/>
    </source>
</evidence>
<dbReference type="GO" id="GO:0016020">
    <property type="term" value="C:membrane"/>
    <property type="evidence" value="ECO:0007669"/>
    <property type="project" value="UniProtKB-SubCell"/>
</dbReference>
<feature type="transmembrane region" description="Helical" evidence="5">
    <location>
        <begin position="291"/>
        <end position="313"/>
    </location>
</feature>
<keyword evidence="4 5" id="KW-0472">Membrane</keyword>
<evidence type="ECO:0000256" key="3">
    <source>
        <dbReference type="ARBA" id="ARBA00022989"/>
    </source>
</evidence>
<feature type="transmembrane region" description="Helical" evidence="5">
    <location>
        <begin position="325"/>
        <end position="343"/>
    </location>
</feature>
<dbReference type="EMBL" id="RQXX01000005">
    <property type="protein sequence ID" value="RVV97264.1"/>
    <property type="molecule type" value="Genomic_DNA"/>
</dbReference>
<dbReference type="OrthoDB" id="5526080at2"/>
<proteinExistence type="predicted"/>
<reference evidence="7 8" key="1">
    <citation type="submission" date="2018-11" db="EMBL/GenBank/DDBJ databases">
        <title>Mesobaculum littorinae gen. nov., sp. nov., isolated from Littorina scabra that represents a novel genus of the order Rhodobacteraceae.</title>
        <authorList>
            <person name="Li F."/>
        </authorList>
    </citation>
    <scope>NUCLEOTIDE SEQUENCE [LARGE SCALE GENOMIC DNA]</scope>
    <source>
        <strain evidence="7 8">M0103</strain>
    </source>
</reference>
<evidence type="ECO:0000256" key="1">
    <source>
        <dbReference type="ARBA" id="ARBA00004141"/>
    </source>
</evidence>
<keyword evidence="8" id="KW-1185">Reference proteome</keyword>
<feature type="transmembrane region" description="Helical" evidence="5">
    <location>
        <begin position="196"/>
        <end position="214"/>
    </location>
</feature>
<dbReference type="RefSeq" id="WP_127907390.1">
    <property type="nucleotide sequence ID" value="NZ_RQXX01000005.1"/>
</dbReference>
<dbReference type="InterPro" id="IPR036259">
    <property type="entry name" value="MFS_trans_sf"/>
</dbReference>
<feature type="transmembrane region" description="Helical" evidence="5">
    <location>
        <begin position="267"/>
        <end position="285"/>
    </location>
</feature>
<feature type="transmembrane region" description="Helical" evidence="5">
    <location>
        <begin position="44"/>
        <end position="63"/>
    </location>
</feature>
<name>A0A438AEZ9_9RHOB</name>
<dbReference type="Pfam" id="PF07690">
    <property type="entry name" value="MFS_1"/>
    <property type="match status" value="1"/>
</dbReference>
<dbReference type="PANTHER" id="PTHR23514:SF13">
    <property type="entry name" value="INNER MEMBRANE PROTEIN YBJJ"/>
    <property type="match status" value="1"/>
</dbReference>
<feature type="transmembrane region" description="Helical" evidence="5">
    <location>
        <begin position="70"/>
        <end position="92"/>
    </location>
</feature>
<protein>
    <submittedName>
        <fullName evidence="7">MFS transporter</fullName>
    </submittedName>
</protein>
<comment type="caution">
    <text evidence="7">The sequence shown here is derived from an EMBL/GenBank/DDBJ whole genome shotgun (WGS) entry which is preliminary data.</text>
</comment>
<keyword evidence="3 5" id="KW-1133">Transmembrane helix</keyword>